<gene>
    <name evidence="2" type="ORF">GCM10022292_12710</name>
</gene>
<feature type="transmembrane region" description="Helical" evidence="1">
    <location>
        <begin position="79"/>
        <end position="98"/>
    </location>
</feature>
<name>A0ABP8CR91_9FLAO</name>
<dbReference type="Proteomes" id="UP001501682">
    <property type="component" value="Unassembled WGS sequence"/>
</dbReference>
<reference evidence="3" key="1">
    <citation type="journal article" date="2019" name="Int. J. Syst. Evol. Microbiol.">
        <title>The Global Catalogue of Microorganisms (GCM) 10K type strain sequencing project: providing services to taxonomists for standard genome sequencing and annotation.</title>
        <authorList>
            <consortium name="The Broad Institute Genomics Platform"/>
            <consortium name="The Broad Institute Genome Sequencing Center for Infectious Disease"/>
            <person name="Wu L."/>
            <person name="Ma J."/>
        </authorList>
    </citation>
    <scope>NUCLEOTIDE SEQUENCE [LARGE SCALE GENOMIC DNA]</scope>
    <source>
        <strain evidence="3">JCM 17633</strain>
    </source>
</reference>
<dbReference type="EMBL" id="BAABCB010000015">
    <property type="protein sequence ID" value="GAA4242440.1"/>
    <property type="molecule type" value="Genomic_DNA"/>
</dbReference>
<feature type="transmembrane region" description="Helical" evidence="1">
    <location>
        <begin position="49"/>
        <end position="72"/>
    </location>
</feature>
<comment type="caution">
    <text evidence="2">The sequence shown here is derived from an EMBL/GenBank/DDBJ whole genome shotgun (WGS) entry which is preliminary data.</text>
</comment>
<keyword evidence="1" id="KW-1133">Transmembrane helix</keyword>
<dbReference type="RefSeq" id="WP_334467135.1">
    <property type="nucleotide sequence ID" value="NZ_BAABCB010000015.1"/>
</dbReference>
<keyword evidence="1" id="KW-0812">Transmembrane</keyword>
<evidence type="ECO:0000256" key="1">
    <source>
        <dbReference type="SAM" id="Phobius"/>
    </source>
</evidence>
<feature type="transmembrane region" description="Helical" evidence="1">
    <location>
        <begin position="12"/>
        <end position="29"/>
    </location>
</feature>
<keyword evidence="1" id="KW-0472">Membrane</keyword>
<keyword evidence="3" id="KW-1185">Reference proteome</keyword>
<accession>A0ABP8CR91</accession>
<feature type="transmembrane region" description="Helical" evidence="1">
    <location>
        <begin position="145"/>
        <end position="165"/>
    </location>
</feature>
<evidence type="ECO:0000313" key="2">
    <source>
        <dbReference type="EMBL" id="GAA4242440.1"/>
    </source>
</evidence>
<feature type="transmembrane region" description="Helical" evidence="1">
    <location>
        <begin position="104"/>
        <end position="124"/>
    </location>
</feature>
<sequence length="167" mass="19364">MTRIKTPITNIIVKIPIVIISILVFIRDYNSLIDYFELTGNSNSIVDYLKIVFTTSTLRTSFLMLIPLIGVFLKTKMGWVLMLSFYYFLISLFIYFFIDAELERDGSIVIAFLFVILPMIFIGVMNNKDNTKVVYHIKSNELIKMNLASFIIMLIQIAMISFFNLTQ</sequence>
<proteinExistence type="predicted"/>
<organism evidence="2 3">
    <name type="scientific">Winogradskyella damuponensis</name>
    <dbReference type="NCBI Taxonomy" id="943939"/>
    <lineage>
        <taxon>Bacteria</taxon>
        <taxon>Pseudomonadati</taxon>
        <taxon>Bacteroidota</taxon>
        <taxon>Flavobacteriia</taxon>
        <taxon>Flavobacteriales</taxon>
        <taxon>Flavobacteriaceae</taxon>
        <taxon>Winogradskyella</taxon>
    </lineage>
</organism>
<evidence type="ECO:0000313" key="3">
    <source>
        <dbReference type="Proteomes" id="UP001501682"/>
    </source>
</evidence>
<protein>
    <submittedName>
        <fullName evidence="2">Uncharacterized protein</fullName>
    </submittedName>
</protein>